<keyword evidence="2" id="KW-0378">Hydrolase</keyword>
<feature type="domain" description="ATP-grasp" evidence="1">
    <location>
        <begin position="413"/>
        <end position="617"/>
    </location>
</feature>
<dbReference type="PROSITE" id="PS50975">
    <property type="entry name" value="ATP_GRASP"/>
    <property type="match status" value="1"/>
</dbReference>
<keyword evidence="2" id="KW-0645">Protease</keyword>
<dbReference type="EMBL" id="MLJW01001087">
    <property type="protein sequence ID" value="OIQ80246.1"/>
    <property type="molecule type" value="Genomic_DNA"/>
</dbReference>
<dbReference type="SMART" id="SM00028">
    <property type="entry name" value="TPR"/>
    <property type="match status" value="6"/>
</dbReference>
<dbReference type="PANTHER" id="PTHR44809:SF1">
    <property type="entry name" value="PROTEIN O-MANNOSYL-TRANSFERASE TMTC1"/>
    <property type="match status" value="1"/>
</dbReference>
<dbReference type="GO" id="GO:0046872">
    <property type="term" value="F:metal ion binding"/>
    <property type="evidence" value="ECO:0007669"/>
    <property type="project" value="InterPro"/>
</dbReference>
<gene>
    <name evidence="2" type="primary">bepA_65</name>
    <name evidence="2" type="ORF">GALL_380000</name>
</gene>
<dbReference type="Gene3D" id="1.25.40.10">
    <property type="entry name" value="Tetratricopeptide repeat domain"/>
    <property type="match status" value="2"/>
</dbReference>
<dbReference type="InterPro" id="IPR011761">
    <property type="entry name" value="ATP-grasp"/>
</dbReference>
<sequence>MAGIELEQRVARLLSHGQARQALDLACAALDVDGGNADLYNLAGSCAFRLGNSAEAERLWKQAAVLNPNMPQVYFNLAMLHDGLGRNGKAEQYYRLALALNPCDAAAWLNLGALLLRASPCDEAEQCFRKSLALPPGNPLAYSNLGLLLDRQQRPDEAEQCHRQAALLDPASVGCRFGLANFLAASSQSGDIEEAKLIFLEVIKAEPAHFGAWNNLGRLLFETGYTSAAHTAFSAAVTYHPHEAAAQVNFASVLLELADLPAAEKHFKIALELDPGLTHAHQGLASVAHRLGHDDESRRHRDLGFKNRALSSMAYRGRGEPLQLLVLASALEGNIPWRLLIDGDVFQTTIVAVEYFDRQWPLPPHQLIFNAIGEADLCQGGLEIARHLTAGTQAPVINRPDAVLQTGRVRNAERLGVLPGVITPRMALVSKTDMISGRALEALEQRQIAFPLLMRAPSHHGGNYFIRVDGREALQSAVDELPGEHLLAMECLDSRSSDGLFRKYRVMSINGGLYPVHMAISTGWKVHYFSSEMDHDENYRNEEKIFLDDFAPFLGAGAMAALEKVSQTLGLDYCGIDFGLDEDGNILLFEANSTMAIIPPAQDSRWDYKRPSIENALAATKAMFIQRALP</sequence>
<organism evidence="2">
    <name type="scientific">mine drainage metagenome</name>
    <dbReference type="NCBI Taxonomy" id="410659"/>
    <lineage>
        <taxon>unclassified sequences</taxon>
        <taxon>metagenomes</taxon>
        <taxon>ecological metagenomes</taxon>
    </lineage>
</organism>
<dbReference type="SUPFAM" id="SSF48452">
    <property type="entry name" value="TPR-like"/>
    <property type="match status" value="2"/>
</dbReference>
<dbReference type="GO" id="GO:0005524">
    <property type="term" value="F:ATP binding"/>
    <property type="evidence" value="ECO:0007669"/>
    <property type="project" value="InterPro"/>
</dbReference>
<protein>
    <submittedName>
        <fullName evidence="2">Beta-barrel assembly-enhancing protease</fullName>
    </submittedName>
</protein>
<dbReference type="GO" id="GO:0006508">
    <property type="term" value="P:proteolysis"/>
    <property type="evidence" value="ECO:0007669"/>
    <property type="project" value="UniProtKB-KW"/>
</dbReference>
<dbReference type="SUPFAM" id="SSF56059">
    <property type="entry name" value="Glutathione synthetase ATP-binding domain-like"/>
    <property type="match status" value="1"/>
</dbReference>
<name>A0A1J5Q9A9_9ZZZZ</name>
<dbReference type="Gene3D" id="3.30.470.20">
    <property type="entry name" value="ATP-grasp fold, B domain"/>
    <property type="match status" value="1"/>
</dbReference>
<dbReference type="AlphaFoldDB" id="A0A1J5Q9A9"/>
<accession>A0A1J5Q9A9</accession>
<evidence type="ECO:0000313" key="2">
    <source>
        <dbReference type="EMBL" id="OIQ80246.1"/>
    </source>
</evidence>
<reference evidence="2" key="1">
    <citation type="submission" date="2016-10" db="EMBL/GenBank/DDBJ databases">
        <title>Sequence of Gallionella enrichment culture.</title>
        <authorList>
            <person name="Poehlein A."/>
            <person name="Muehling M."/>
            <person name="Daniel R."/>
        </authorList>
    </citation>
    <scope>NUCLEOTIDE SEQUENCE</scope>
</reference>
<dbReference type="PANTHER" id="PTHR44809">
    <property type="match status" value="1"/>
</dbReference>
<comment type="caution">
    <text evidence="2">The sequence shown here is derived from an EMBL/GenBank/DDBJ whole genome shotgun (WGS) entry which is preliminary data.</text>
</comment>
<dbReference type="GO" id="GO:0008233">
    <property type="term" value="F:peptidase activity"/>
    <property type="evidence" value="ECO:0007669"/>
    <property type="project" value="UniProtKB-KW"/>
</dbReference>
<evidence type="ECO:0000259" key="1">
    <source>
        <dbReference type="PROSITE" id="PS50975"/>
    </source>
</evidence>
<dbReference type="InterPro" id="IPR052943">
    <property type="entry name" value="TMTC_O-mannosyl-trnsfr"/>
</dbReference>
<dbReference type="Pfam" id="PF13432">
    <property type="entry name" value="TPR_16"/>
    <property type="match status" value="3"/>
</dbReference>
<dbReference type="InterPro" id="IPR011990">
    <property type="entry name" value="TPR-like_helical_dom_sf"/>
</dbReference>
<dbReference type="PROSITE" id="PS50005">
    <property type="entry name" value="TPR"/>
    <property type="match status" value="6"/>
</dbReference>
<proteinExistence type="predicted"/>
<dbReference type="InterPro" id="IPR019734">
    <property type="entry name" value="TPR_rpt"/>
</dbReference>
<dbReference type="Pfam" id="PF13176">
    <property type="entry name" value="TPR_7"/>
    <property type="match status" value="1"/>
</dbReference>